<evidence type="ECO:0000313" key="11">
    <source>
        <dbReference type="EMBL" id="CAL1541874.1"/>
    </source>
</evidence>
<dbReference type="Pfam" id="PF08357">
    <property type="entry name" value="SEFIR"/>
    <property type="match status" value="1"/>
</dbReference>
<feature type="region of interest" description="Disordered" evidence="8">
    <location>
        <begin position="1"/>
        <end position="27"/>
    </location>
</feature>
<dbReference type="InterPro" id="IPR039465">
    <property type="entry name" value="IL-17_rcpt-like"/>
</dbReference>
<keyword evidence="4 9" id="KW-1133">Transmembrane helix</keyword>
<proteinExistence type="predicted"/>
<dbReference type="Proteomes" id="UP001497497">
    <property type="component" value="Unassembled WGS sequence"/>
</dbReference>
<feature type="non-terminal residue" evidence="11">
    <location>
        <position position="624"/>
    </location>
</feature>
<keyword evidence="7" id="KW-0325">Glycoprotein</keyword>
<keyword evidence="6" id="KW-0675">Receptor</keyword>
<dbReference type="GO" id="GO:0030368">
    <property type="term" value="F:interleukin-17 receptor activity"/>
    <property type="evidence" value="ECO:0007669"/>
    <property type="project" value="InterPro"/>
</dbReference>
<feature type="domain" description="SEFIR" evidence="10">
    <location>
        <begin position="98"/>
        <end position="249"/>
    </location>
</feature>
<protein>
    <recommendedName>
        <fullName evidence="10">SEFIR domain-containing protein</fullName>
    </recommendedName>
</protein>
<dbReference type="PROSITE" id="PS51534">
    <property type="entry name" value="SEFIR"/>
    <property type="match status" value="1"/>
</dbReference>
<keyword evidence="3" id="KW-0732">Signal</keyword>
<gene>
    <name evidence="11" type="ORF">GSLYS_00015480001</name>
</gene>
<feature type="region of interest" description="Disordered" evidence="8">
    <location>
        <begin position="601"/>
        <end position="624"/>
    </location>
</feature>
<sequence>MGDHPAEQKTGSSTTKHPSNDNAGPIIQSSHESAEYQQDLQVVLGTAFGVIAVVGIIALTFLLYRIYKSRRAALSYAQNEIFDAFERDVAVEVDGKCQPVVLLLYANDCALHERVALALAEFLMEACGVTVALDLFEENEITERGVDDWLIDRLQEADYIMVLCSLGARLRCSKKNVRFKPDTRHILPDYFSVAVDYVAEKMRAERLKGLSVHKFLTVYMEYSTRSDIPPQLETASHFCLMKDIHKLHLHLNAQGPDTDKSETVSQSSTCENHYHETETGAVLKATIEQAKAFFRENPSWMDDQLEPGSIAGFSLRRAKNRKRRRNSMEQPLLTLMGTPPVVHQCQLSDVSFNNMTNGVTCPQNPRPEHISIQHLSQAAQDPGRVLCSTLPRTSTTSYVLEAGRHNLCNNVGIFQSRQNSLPSSLASSCLAVQPALHTLSKSMDSFALDNTHHPDGLPCLYCNCTHMDARPECRQLQHYQGKASKGKFTSTDLSQQDSQSSLHFLQGGLIPVHSPTTILHAEVHQEWGNSNKGTPEKKCATFSGDPRSWSSDLDITAAMTPFQSLPLHLSPTNLHCNDHILEWSSPDGMQRWRTGQAIEGFQNGTGRKSHRTLSEVSVSTDDSG</sequence>
<evidence type="ECO:0000256" key="2">
    <source>
        <dbReference type="ARBA" id="ARBA00022692"/>
    </source>
</evidence>
<feature type="transmembrane region" description="Helical" evidence="9">
    <location>
        <begin position="42"/>
        <end position="64"/>
    </location>
</feature>
<evidence type="ECO:0000256" key="8">
    <source>
        <dbReference type="SAM" id="MobiDB-lite"/>
    </source>
</evidence>
<name>A0AAV2I5T0_LYMST</name>
<evidence type="ECO:0000256" key="7">
    <source>
        <dbReference type="ARBA" id="ARBA00023180"/>
    </source>
</evidence>
<accession>A0AAV2I5T0</accession>
<evidence type="ECO:0000259" key="10">
    <source>
        <dbReference type="PROSITE" id="PS51534"/>
    </source>
</evidence>
<evidence type="ECO:0000313" key="12">
    <source>
        <dbReference type="Proteomes" id="UP001497497"/>
    </source>
</evidence>
<dbReference type="AlphaFoldDB" id="A0AAV2I5T0"/>
<evidence type="ECO:0000256" key="4">
    <source>
        <dbReference type="ARBA" id="ARBA00022989"/>
    </source>
</evidence>
<evidence type="ECO:0000256" key="1">
    <source>
        <dbReference type="ARBA" id="ARBA00004479"/>
    </source>
</evidence>
<feature type="compositionally biased region" description="Polar residues" evidence="8">
    <location>
        <begin position="9"/>
        <end position="27"/>
    </location>
</feature>
<feature type="compositionally biased region" description="Polar residues" evidence="8">
    <location>
        <begin position="614"/>
        <end position="624"/>
    </location>
</feature>
<evidence type="ECO:0000256" key="3">
    <source>
        <dbReference type="ARBA" id="ARBA00022729"/>
    </source>
</evidence>
<evidence type="ECO:0000256" key="9">
    <source>
        <dbReference type="SAM" id="Phobius"/>
    </source>
</evidence>
<dbReference type="PANTHER" id="PTHR15583">
    <property type="entry name" value="INTERLEUKIN-17 RECEPTOR"/>
    <property type="match status" value="1"/>
</dbReference>
<evidence type="ECO:0000256" key="5">
    <source>
        <dbReference type="ARBA" id="ARBA00023136"/>
    </source>
</evidence>
<keyword evidence="2 9" id="KW-0812">Transmembrane</keyword>
<comment type="caution">
    <text evidence="11">The sequence shown here is derived from an EMBL/GenBank/DDBJ whole genome shotgun (WGS) entry which is preliminary data.</text>
</comment>
<reference evidence="11 12" key="1">
    <citation type="submission" date="2024-04" db="EMBL/GenBank/DDBJ databases">
        <authorList>
            <consortium name="Genoscope - CEA"/>
            <person name="William W."/>
        </authorList>
    </citation>
    <scope>NUCLEOTIDE SEQUENCE [LARGE SCALE GENOMIC DNA]</scope>
</reference>
<keyword evidence="5 9" id="KW-0472">Membrane</keyword>
<dbReference type="PANTHER" id="PTHR15583:SF7">
    <property type="entry name" value="INTERLEUKIN CYTOKINE RECEPTOR-RELATED PROTEIN 2"/>
    <property type="match status" value="1"/>
</dbReference>
<dbReference type="Gene3D" id="3.40.50.11530">
    <property type="match status" value="1"/>
</dbReference>
<organism evidence="11 12">
    <name type="scientific">Lymnaea stagnalis</name>
    <name type="common">Great pond snail</name>
    <name type="synonym">Helix stagnalis</name>
    <dbReference type="NCBI Taxonomy" id="6523"/>
    <lineage>
        <taxon>Eukaryota</taxon>
        <taxon>Metazoa</taxon>
        <taxon>Spiralia</taxon>
        <taxon>Lophotrochozoa</taxon>
        <taxon>Mollusca</taxon>
        <taxon>Gastropoda</taxon>
        <taxon>Heterobranchia</taxon>
        <taxon>Euthyneura</taxon>
        <taxon>Panpulmonata</taxon>
        <taxon>Hygrophila</taxon>
        <taxon>Lymnaeoidea</taxon>
        <taxon>Lymnaeidae</taxon>
        <taxon>Lymnaea</taxon>
    </lineage>
</organism>
<evidence type="ECO:0000256" key="6">
    <source>
        <dbReference type="ARBA" id="ARBA00023170"/>
    </source>
</evidence>
<dbReference type="GO" id="GO:0016020">
    <property type="term" value="C:membrane"/>
    <property type="evidence" value="ECO:0007669"/>
    <property type="project" value="UniProtKB-SubCell"/>
</dbReference>
<dbReference type="EMBL" id="CAXITT010000456">
    <property type="protein sequence ID" value="CAL1541874.1"/>
    <property type="molecule type" value="Genomic_DNA"/>
</dbReference>
<comment type="subcellular location">
    <subcellularLocation>
        <location evidence="1">Membrane</location>
        <topology evidence="1">Single-pass type I membrane protein</topology>
    </subcellularLocation>
</comment>
<dbReference type="InterPro" id="IPR013568">
    <property type="entry name" value="SEFIR_dom"/>
</dbReference>
<keyword evidence="12" id="KW-1185">Reference proteome</keyword>